<evidence type="ECO:0000256" key="1">
    <source>
        <dbReference type="SAM" id="MobiDB-lite"/>
    </source>
</evidence>
<organism evidence="3 4">
    <name type="scientific">Coilia grayii</name>
    <name type="common">Gray's grenadier anchovy</name>
    <dbReference type="NCBI Taxonomy" id="363190"/>
    <lineage>
        <taxon>Eukaryota</taxon>
        <taxon>Metazoa</taxon>
        <taxon>Chordata</taxon>
        <taxon>Craniata</taxon>
        <taxon>Vertebrata</taxon>
        <taxon>Euteleostomi</taxon>
        <taxon>Actinopterygii</taxon>
        <taxon>Neopterygii</taxon>
        <taxon>Teleostei</taxon>
        <taxon>Clupei</taxon>
        <taxon>Clupeiformes</taxon>
        <taxon>Clupeoidei</taxon>
        <taxon>Engraulidae</taxon>
        <taxon>Coilinae</taxon>
        <taxon>Coilia</taxon>
    </lineage>
</organism>
<sequence length="429" mass="46479">MVKTGGPQGHIRMLCFDTPSNTPMLSLSPAPAVGDKPRQLSSSSPTEKKKSTEGKLANPSPKPIILGGGSRARRRVETVRLEDKTSQPLSFSENRDSSVRENQASQKNDASRRMDTSESSTPKAAAPATQQVTESRRKPQMTQKLDKGSKSVDITQATRASEQSCRHGTKSNAARRDGQETVKSQDGLTEMPGPPQEASPVTANKENELKTDQGMGRSLLDTLGQQESTSDASGGPCNALSKTSPLTKQAAEMLQDIQGLQPFSTPPKKSGLGCLDLALPRTPGLGRLHEDSLDGLRTPNRQRQSREREGTPRHLVPPATPELPSCSPASETGSENSINMAAHTLMILSRAARTGVPLKDSLRQEEAALPVAVGKSKKRKQDEQSPADKMEYSNSSRNRKKAKKQKKLLDSFPDDLDVDKFLSSLHYDE</sequence>
<dbReference type="PANTHER" id="PTHR15087">
    <property type="entry name" value="PROTEIN NPAT"/>
    <property type="match status" value="1"/>
</dbReference>
<feature type="compositionally biased region" description="Basic and acidic residues" evidence="1">
    <location>
        <begin position="380"/>
        <end position="391"/>
    </location>
</feature>
<dbReference type="AlphaFoldDB" id="A0ABD1K8P3"/>
<feature type="compositionally biased region" description="Basic and acidic residues" evidence="1">
    <location>
        <begin position="75"/>
        <end position="85"/>
    </location>
</feature>
<proteinExistence type="predicted"/>
<gene>
    <name evidence="3" type="ORF">ACEWY4_007661</name>
</gene>
<reference evidence="3 4" key="1">
    <citation type="submission" date="2024-09" db="EMBL/GenBank/DDBJ databases">
        <title>A chromosome-level genome assembly of Gray's grenadier anchovy, Coilia grayii.</title>
        <authorList>
            <person name="Fu Z."/>
        </authorList>
    </citation>
    <scope>NUCLEOTIDE SEQUENCE [LARGE SCALE GENOMIC DNA]</scope>
    <source>
        <strain evidence="3">G4</strain>
        <tissue evidence="3">Muscle</tissue>
    </source>
</reference>
<feature type="compositionally biased region" description="Polar residues" evidence="1">
    <location>
        <begin position="117"/>
        <end position="133"/>
    </location>
</feature>
<evidence type="ECO:0000313" key="4">
    <source>
        <dbReference type="Proteomes" id="UP001591681"/>
    </source>
</evidence>
<evidence type="ECO:0000313" key="3">
    <source>
        <dbReference type="EMBL" id="KAL2095513.1"/>
    </source>
</evidence>
<dbReference type="PANTHER" id="PTHR15087:SF14">
    <property type="entry name" value="PROTEIN NPAT"/>
    <property type="match status" value="1"/>
</dbReference>
<dbReference type="InterPro" id="IPR031442">
    <property type="entry name" value="NPAT_C"/>
</dbReference>
<dbReference type="EMBL" id="JBHFQA010000007">
    <property type="protein sequence ID" value="KAL2095513.1"/>
    <property type="molecule type" value="Genomic_DNA"/>
</dbReference>
<keyword evidence="4" id="KW-1185">Reference proteome</keyword>
<dbReference type="Proteomes" id="UP001591681">
    <property type="component" value="Unassembled WGS sequence"/>
</dbReference>
<feature type="region of interest" description="Disordered" evidence="1">
    <location>
        <begin position="17"/>
        <end position="338"/>
    </location>
</feature>
<dbReference type="Pfam" id="PF15712">
    <property type="entry name" value="NPAT_C"/>
    <property type="match status" value="1"/>
</dbReference>
<feature type="region of interest" description="Disordered" evidence="1">
    <location>
        <begin position="368"/>
        <end position="410"/>
    </location>
</feature>
<feature type="compositionally biased region" description="Basic residues" evidence="1">
    <location>
        <begin position="397"/>
        <end position="406"/>
    </location>
</feature>
<evidence type="ECO:0000259" key="2">
    <source>
        <dbReference type="Pfam" id="PF15712"/>
    </source>
</evidence>
<feature type="compositionally biased region" description="Polar residues" evidence="1">
    <location>
        <begin position="152"/>
        <end position="163"/>
    </location>
</feature>
<protein>
    <recommendedName>
        <fullName evidence="2">Protein NPAT C-terminal domain-containing protein</fullName>
    </recommendedName>
</protein>
<name>A0ABD1K8P3_9TELE</name>
<accession>A0ABD1K8P3</accession>
<comment type="caution">
    <text evidence="3">The sequence shown here is derived from an EMBL/GenBank/DDBJ whole genome shotgun (WGS) entry which is preliminary data.</text>
</comment>
<feature type="domain" description="Protein NPAT C-terminal" evidence="2">
    <location>
        <begin position="237"/>
        <end position="429"/>
    </location>
</feature>
<dbReference type="InterPro" id="IPR052850">
    <property type="entry name" value="NPAT_LisH"/>
</dbReference>
<feature type="compositionally biased region" description="Polar residues" evidence="1">
    <location>
        <begin position="223"/>
        <end position="232"/>
    </location>
</feature>
<feature type="compositionally biased region" description="Polar residues" evidence="1">
    <location>
        <begin position="327"/>
        <end position="338"/>
    </location>
</feature>